<dbReference type="InterPro" id="IPR023271">
    <property type="entry name" value="Aquaporin-like"/>
</dbReference>
<keyword evidence="3 6" id="KW-0812">Transmembrane</keyword>
<comment type="subcellular location">
    <subcellularLocation>
        <location evidence="1">Membrane</location>
        <topology evidence="1">Multi-pass membrane protein</topology>
    </subcellularLocation>
</comment>
<evidence type="ECO:0000256" key="3">
    <source>
        <dbReference type="ARBA" id="ARBA00022692"/>
    </source>
</evidence>
<gene>
    <name evidence="7" type="ORF">F4X14_13720</name>
</gene>
<evidence type="ECO:0000256" key="5">
    <source>
        <dbReference type="ARBA" id="ARBA00023136"/>
    </source>
</evidence>
<dbReference type="PANTHER" id="PTHR45724:SF13">
    <property type="entry name" value="AQUAPORIN NIP1-1-RELATED"/>
    <property type="match status" value="1"/>
</dbReference>
<comment type="caution">
    <text evidence="7">The sequence shown here is derived from an EMBL/GenBank/DDBJ whole genome shotgun (WGS) entry which is preliminary data.</text>
</comment>
<dbReference type="GO" id="GO:0016020">
    <property type="term" value="C:membrane"/>
    <property type="evidence" value="ECO:0007669"/>
    <property type="project" value="UniProtKB-SubCell"/>
</dbReference>
<sequence>MVEFVTFEQVQIRLVTAILMFVTVAVATDKRVKGLPAGLATGGAVALNVFWAGPIYGASKNAARSFAPLDALPSPMGLLNDRPLSGYILIGTTVSWRQQHGNLPHGFVGQSVQLFSSLASG</sequence>
<keyword evidence="5 6" id="KW-0472">Membrane</keyword>
<keyword evidence="4 6" id="KW-1133">Transmembrane helix</keyword>
<evidence type="ECO:0000256" key="1">
    <source>
        <dbReference type="ARBA" id="ARBA00004141"/>
    </source>
</evidence>
<evidence type="ECO:0000256" key="2">
    <source>
        <dbReference type="ARBA" id="ARBA00022448"/>
    </source>
</evidence>
<dbReference type="PANTHER" id="PTHR45724">
    <property type="entry name" value="AQUAPORIN NIP2-1"/>
    <property type="match status" value="1"/>
</dbReference>
<dbReference type="GO" id="GO:0015267">
    <property type="term" value="F:channel activity"/>
    <property type="evidence" value="ECO:0007669"/>
    <property type="project" value="InterPro"/>
</dbReference>
<dbReference type="AlphaFoldDB" id="A0A6B1D8T9"/>
<protein>
    <submittedName>
        <fullName evidence="7">Uncharacterized protein</fullName>
    </submittedName>
</protein>
<evidence type="ECO:0000256" key="4">
    <source>
        <dbReference type="ARBA" id="ARBA00022989"/>
    </source>
</evidence>
<dbReference type="InterPro" id="IPR000425">
    <property type="entry name" value="MIP"/>
</dbReference>
<dbReference type="SUPFAM" id="SSF81338">
    <property type="entry name" value="Aquaporin-like"/>
    <property type="match status" value="1"/>
</dbReference>
<dbReference type="EMBL" id="VXMH01000071">
    <property type="protein sequence ID" value="MYC96014.1"/>
    <property type="molecule type" value="Genomic_DNA"/>
</dbReference>
<dbReference type="Gene3D" id="1.20.1080.10">
    <property type="entry name" value="Glycerol uptake facilitator protein"/>
    <property type="match status" value="1"/>
</dbReference>
<dbReference type="InterPro" id="IPR034294">
    <property type="entry name" value="Aquaporin_transptr"/>
</dbReference>
<evidence type="ECO:0000256" key="6">
    <source>
        <dbReference type="SAM" id="Phobius"/>
    </source>
</evidence>
<keyword evidence="2" id="KW-0813">Transport</keyword>
<name>A0A6B1D8T9_9CHLR</name>
<accession>A0A6B1D8T9</accession>
<organism evidence="7">
    <name type="scientific">Caldilineaceae bacterium SB0661_bin_32</name>
    <dbReference type="NCBI Taxonomy" id="2605255"/>
    <lineage>
        <taxon>Bacteria</taxon>
        <taxon>Bacillati</taxon>
        <taxon>Chloroflexota</taxon>
        <taxon>Caldilineae</taxon>
        <taxon>Caldilineales</taxon>
        <taxon>Caldilineaceae</taxon>
    </lineage>
</organism>
<evidence type="ECO:0000313" key="7">
    <source>
        <dbReference type="EMBL" id="MYC96014.1"/>
    </source>
</evidence>
<proteinExistence type="predicted"/>
<reference evidence="7" key="1">
    <citation type="submission" date="2019-09" db="EMBL/GenBank/DDBJ databases">
        <title>Characterisation of the sponge microbiome using genome-centric metagenomics.</title>
        <authorList>
            <person name="Engelberts J.P."/>
            <person name="Robbins S.J."/>
            <person name="De Goeij J.M."/>
            <person name="Aranda M."/>
            <person name="Bell S.C."/>
            <person name="Webster N.S."/>
        </authorList>
    </citation>
    <scope>NUCLEOTIDE SEQUENCE</scope>
    <source>
        <strain evidence="7">SB0661_bin_32</strain>
    </source>
</reference>
<feature type="transmembrane region" description="Helical" evidence="6">
    <location>
        <begin position="34"/>
        <end position="56"/>
    </location>
</feature>
<dbReference type="Pfam" id="PF00230">
    <property type="entry name" value="MIP"/>
    <property type="match status" value="1"/>
</dbReference>
<feature type="transmembrane region" description="Helical" evidence="6">
    <location>
        <begin position="12"/>
        <end position="28"/>
    </location>
</feature>